<keyword evidence="1" id="KW-0812">Transmembrane</keyword>
<protein>
    <recommendedName>
        <fullName evidence="4">G-protein coupled receptors family 1 profile domain-containing protein</fullName>
    </recommendedName>
</protein>
<evidence type="ECO:0000313" key="3">
    <source>
        <dbReference type="Proteomes" id="UP000762676"/>
    </source>
</evidence>
<dbReference type="AlphaFoldDB" id="A0AAV4ID76"/>
<keyword evidence="1" id="KW-1133">Transmembrane helix</keyword>
<organism evidence="2 3">
    <name type="scientific">Elysia marginata</name>
    <dbReference type="NCBI Taxonomy" id="1093978"/>
    <lineage>
        <taxon>Eukaryota</taxon>
        <taxon>Metazoa</taxon>
        <taxon>Spiralia</taxon>
        <taxon>Lophotrochozoa</taxon>
        <taxon>Mollusca</taxon>
        <taxon>Gastropoda</taxon>
        <taxon>Heterobranchia</taxon>
        <taxon>Euthyneura</taxon>
        <taxon>Panpulmonata</taxon>
        <taxon>Sacoglossa</taxon>
        <taxon>Placobranchoidea</taxon>
        <taxon>Plakobranchidae</taxon>
        <taxon>Elysia</taxon>
    </lineage>
</organism>
<gene>
    <name evidence="2" type="ORF">ElyMa_003014300</name>
</gene>
<evidence type="ECO:0000256" key="1">
    <source>
        <dbReference type="SAM" id="Phobius"/>
    </source>
</evidence>
<evidence type="ECO:0000313" key="2">
    <source>
        <dbReference type="EMBL" id="GFS08433.1"/>
    </source>
</evidence>
<evidence type="ECO:0008006" key="4">
    <source>
        <dbReference type="Google" id="ProtNLM"/>
    </source>
</evidence>
<feature type="transmembrane region" description="Helical" evidence="1">
    <location>
        <begin position="12"/>
        <end position="33"/>
    </location>
</feature>
<reference evidence="2 3" key="1">
    <citation type="journal article" date="2021" name="Elife">
        <title>Chloroplast acquisition without the gene transfer in kleptoplastic sea slugs, Plakobranchus ocellatus.</title>
        <authorList>
            <person name="Maeda T."/>
            <person name="Takahashi S."/>
            <person name="Yoshida T."/>
            <person name="Shimamura S."/>
            <person name="Takaki Y."/>
            <person name="Nagai Y."/>
            <person name="Toyoda A."/>
            <person name="Suzuki Y."/>
            <person name="Arimoto A."/>
            <person name="Ishii H."/>
            <person name="Satoh N."/>
            <person name="Nishiyama T."/>
            <person name="Hasebe M."/>
            <person name="Maruyama T."/>
            <person name="Minagawa J."/>
            <person name="Obokata J."/>
            <person name="Shigenobu S."/>
        </authorList>
    </citation>
    <scope>NUCLEOTIDE SEQUENCE [LARGE SCALE GENOMIC DNA]</scope>
</reference>
<comment type="caution">
    <text evidence="2">The sequence shown here is derived from an EMBL/GenBank/DDBJ whole genome shotgun (WGS) entry which is preliminary data.</text>
</comment>
<proteinExistence type="predicted"/>
<feature type="transmembrane region" description="Helical" evidence="1">
    <location>
        <begin position="73"/>
        <end position="93"/>
    </location>
</feature>
<keyword evidence="1" id="KW-0472">Membrane</keyword>
<sequence>MSQINDILNRGVVIYITYITMVTYVSILTFKLYQASKIRRSCKATSTQSSHKTTDSPADQGFSSRDLKVVKSVVQVCTIFVLLPLPFLLVSSIRLSRSRV</sequence>
<dbReference type="Proteomes" id="UP000762676">
    <property type="component" value="Unassembled WGS sequence"/>
</dbReference>
<accession>A0AAV4ID76</accession>
<name>A0AAV4ID76_9GAST</name>
<dbReference type="EMBL" id="BMAT01006216">
    <property type="protein sequence ID" value="GFS08433.1"/>
    <property type="molecule type" value="Genomic_DNA"/>
</dbReference>
<keyword evidence="3" id="KW-1185">Reference proteome</keyword>